<gene>
    <name evidence="1" type="ORF">AVEN_232669_1</name>
</gene>
<reference evidence="1 2" key="1">
    <citation type="journal article" date="2019" name="Sci. Rep.">
        <title>Orb-weaving spider Araneus ventricosus genome elucidates the spidroin gene catalogue.</title>
        <authorList>
            <person name="Kono N."/>
            <person name="Nakamura H."/>
            <person name="Ohtoshi R."/>
            <person name="Moran D.A.P."/>
            <person name="Shinohara A."/>
            <person name="Yoshida Y."/>
            <person name="Fujiwara M."/>
            <person name="Mori M."/>
            <person name="Tomita M."/>
            <person name="Arakawa K."/>
        </authorList>
    </citation>
    <scope>NUCLEOTIDE SEQUENCE [LARGE SCALE GENOMIC DNA]</scope>
</reference>
<dbReference type="EMBL" id="BGPR01019737">
    <property type="protein sequence ID" value="GBN82801.1"/>
    <property type="molecule type" value="Genomic_DNA"/>
</dbReference>
<dbReference type="AlphaFoldDB" id="A0A4Y2S4A0"/>
<keyword evidence="2" id="KW-1185">Reference proteome</keyword>
<dbReference type="Proteomes" id="UP000499080">
    <property type="component" value="Unassembled WGS sequence"/>
</dbReference>
<organism evidence="1 2">
    <name type="scientific">Araneus ventricosus</name>
    <name type="common">Orbweaver spider</name>
    <name type="synonym">Epeira ventricosa</name>
    <dbReference type="NCBI Taxonomy" id="182803"/>
    <lineage>
        <taxon>Eukaryota</taxon>
        <taxon>Metazoa</taxon>
        <taxon>Ecdysozoa</taxon>
        <taxon>Arthropoda</taxon>
        <taxon>Chelicerata</taxon>
        <taxon>Arachnida</taxon>
        <taxon>Araneae</taxon>
        <taxon>Araneomorphae</taxon>
        <taxon>Entelegynae</taxon>
        <taxon>Araneoidea</taxon>
        <taxon>Araneidae</taxon>
        <taxon>Araneus</taxon>
    </lineage>
</organism>
<accession>A0A4Y2S4A0</accession>
<proteinExistence type="predicted"/>
<name>A0A4Y2S4A0_ARAVE</name>
<sequence length="151" mass="17187">MRLNSSVMLKMVSFSNNTRLDTGLPHIARTNMAGDTLAQASVIRFLEVLQCCGGVSYIRFDASYQKVQWVSNHGLWRPFCTTTMSDDLLECGSECTVGASDTLCEGVVLEPYIPEVTQQRQPLENRYYVPSFSFRVVVLQFWNFRIKQICI</sequence>
<comment type="caution">
    <text evidence="1">The sequence shown here is derived from an EMBL/GenBank/DDBJ whole genome shotgun (WGS) entry which is preliminary data.</text>
</comment>
<evidence type="ECO:0000313" key="2">
    <source>
        <dbReference type="Proteomes" id="UP000499080"/>
    </source>
</evidence>
<protein>
    <submittedName>
        <fullName evidence="1">Uncharacterized protein</fullName>
    </submittedName>
</protein>
<evidence type="ECO:0000313" key="1">
    <source>
        <dbReference type="EMBL" id="GBN82801.1"/>
    </source>
</evidence>
<dbReference type="OrthoDB" id="8381237at2759"/>